<reference evidence="3 4" key="1">
    <citation type="submission" date="2016-01" db="EMBL/GenBank/DDBJ databases">
        <authorList>
            <person name="Peeters C."/>
        </authorList>
    </citation>
    <scope>NUCLEOTIDE SEQUENCE [LARGE SCALE GENOMIC DNA]</scope>
    <source>
        <strain evidence="3">LMG 29315</strain>
    </source>
</reference>
<keyword evidence="1" id="KW-0732">Signal</keyword>
<dbReference type="Gene3D" id="3.40.50.1110">
    <property type="entry name" value="SGNH hydrolase"/>
    <property type="match status" value="1"/>
</dbReference>
<evidence type="ECO:0000313" key="3">
    <source>
        <dbReference type="EMBL" id="SAL08862.1"/>
    </source>
</evidence>
<dbReference type="OrthoDB" id="1828825at2"/>
<keyword evidence="4" id="KW-1185">Reference proteome</keyword>
<evidence type="ECO:0000313" key="4">
    <source>
        <dbReference type="Proteomes" id="UP000198263"/>
    </source>
</evidence>
<dbReference type="RefSeq" id="WP_040051305.1">
    <property type="nucleotide sequence ID" value="NZ_FCNV02000001.1"/>
</dbReference>
<dbReference type="PANTHER" id="PTHR43784:SF2">
    <property type="entry name" value="GDSL-LIKE LIPASE_ACYLHYDROLASE, PUTATIVE (AFU_ORTHOLOGUE AFUA_2G00820)-RELATED"/>
    <property type="match status" value="1"/>
</dbReference>
<dbReference type="InterPro" id="IPR036514">
    <property type="entry name" value="SGNH_hydro_sf"/>
</dbReference>
<feature type="chain" id="PRO_5024934124" evidence="1">
    <location>
        <begin position="27"/>
        <end position="437"/>
    </location>
</feature>
<dbReference type="CDD" id="cd01830">
    <property type="entry name" value="XynE_like"/>
    <property type="match status" value="1"/>
</dbReference>
<dbReference type="EMBL" id="FCNV02000001">
    <property type="protein sequence ID" value="SAL08862.1"/>
    <property type="molecule type" value="Genomic_DNA"/>
</dbReference>
<dbReference type="GO" id="GO:0016788">
    <property type="term" value="F:hydrolase activity, acting on ester bonds"/>
    <property type="evidence" value="ECO:0007669"/>
    <property type="project" value="UniProtKB-ARBA"/>
</dbReference>
<dbReference type="AlphaFoldDB" id="A0A658QPV9"/>
<dbReference type="SUPFAM" id="SSF52266">
    <property type="entry name" value="SGNH hydrolase"/>
    <property type="match status" value="1"/>
</dbReference>
<evidence type="ECO:0000256" key="1">
    <source>
        <dbReference type="SAM" id="SignalP"/>
    </source>
</evidence>
<dbReference type="PANTHER" id="PTHR43784">
    <property type="entry name" value="GDSL-LIKE LIPASE/ACYLHYDROLASE, PUTATIVE (AFU_ORTHOLOGUE AFUA_2G00820)-RELATED"/>
    <property type="match status" value="1"/>
</dbReference>
<sequence length="437" mass="46293">MKLRAFAAIRAAALAVPLAFVSPVFAADAPGAPAASASTNAPVNDHWVSAWATALQAIPQLDKAPPLYRAPDVGGRTVRQLIYPLIAGKEMRLHISNVYGTEPLVVDSMSVARAVSGSSAAIQAGTGRPVLFGGRKSVTVAPGGQMTSDPVAFDVARDQPIAVSMFMGKEQKLVAWHRIASQVNYVSTPGDRTEEASAASFRTRFTQYAWLTNVSVQNPSARTVVAIGDSITDGMRSTLNANRRWPDALARQIAQKSGGQAAVVNAGISGNRLLSNSPCYGEALVSRFDRDALRQPGVRAIIVLIGINDINFAAMPARQGLDCDAPHTQVNADALLRGYQRLIAQAHQRGIKIYGATLTPASLPPEREAIRTAVNASLRASRSFDGVIDFDEALRDPARPSALQRRYDSGDHIHPSDTGYAAMAAAVPVESVVGAAK</sequence>
<evidence type="ECO:0000259" key="2">
    <source>
        <dbReference type="Pfam" id="PF13472"/>
    </source>
</evidence>
<dbReference type="Pfam" id="PF13472">
    <property type="entry name" value="Lipase_GDSL_2"/>
    <property type="match status" value="1"/>
</dbReference>
<protein>
    <submittedName>
        <fullName evidence="3">GDSL family lipase</fullName>
    </submittedName>
</protein>
<accession>A0A658QPV9</accession>
<gene>
    <name evidence="3" type="ORF">AWB72_00001</name>
</gene>
<name>A0A658QPV9_9BURK</name>
<feature type="domain" description="SGNH hydrolase-type esterase" evidence="2">
    <location>
        <begin position="226"/>
        <end position="422"/>
    </location>
</feature>
<dbReference type="InterPro" id="IPR013830">
    <property type="entry name" value="SGNH_hydro"/>
</dbReference>
<proteinExistence type="predicted"/>
<dbReference type="Proteomes" id="UP000198263">
    <property type="component" value="Unassembled WGS sequence"/>
</dbReference>
<feature type="signal peptide" evidence="1">
    <location>
        <begin position="1"/>
        <end position="26"/>
    </location>
</feature>
<organism evidence="3 4">
    <name type="scientific">Caballeronia concitans</name>
    <dbReference type="NCBI Taxonomy" id="1777133"/>
    <lineage>
        <taxon>Bacteria</taxon>
        <taxon>Pseudomonadati</taxon>
        <taxon>Pseudomonadota</taxon>
        <taxon>Betaproteobacteria</taxon>
        <taxon>Burkholderiales</taxon>
        <taxon>Burkholderiaceae</taxon>
        <taxon>Caballeronia</taxon>
    </lineage>
</organism>
<comment type="caution">
    <text evidence="3">The sequence shown here is derived from an EMBL/GenBank/DDBJ whole genome shotgun (WGS) entry which is preliminary data.</text>
</comment>
<dbReference type="InterPro" id="IPR053140">
    <property type="entry name" value="GDSL_Rv0518-like"/>
</dbReference>